<dbReference type="EMBL" id="SMRP01000015">
    <property type="protein sequence ID" value="TDG20630.1"/>
    <property type="molecule type" value="Genomic_DNA"/>
</dbReference>
<dbReference type="InterPro" id="IPR024453">
    <property type="entry name" value="Peptidase_C92"/>
</dbReference>
<dbReference type="Proteomes" id="UP000295722">
    <property type="component" value="Unassembled WGS sequence"/>
</dbReference>
<dbReference type="Pfam" id="PF05708">
    <property type="entry name" value="Peptidase_C92"/>
    <property type="match status" value="1"/>
</dbReference>
<keyword evidence="2" id="KW-1185">Reference proteome</keyword>
<reference evidence="1 2" key="1">
    <citation type="submission" date="2019-03" db="EMBL/GenBank/DDBJ databases">
        <title>Paraburkholderia sp. 4M-K11, isolated from subtropical forest soil.</title>
        <authorList>
            <person name="Gao Z.-H."/>
            <person name="Qiu L.-H."/>
        </authorList>
    </citation>
    <scope>NUCLEOTIDE SEQUENCE [LARGE SCALE GENOMIC DNA]</scope>
    <source>
        <strain evidence="1 2">4M-K11</strain>
    </source>
</reference>
<sequence length="401" mass="45289">MQEASSAISSSRHSLFMLRSDRLRPGDILLTRSPNALVSEAIRSITSIKLLAGRGLEGREEFSHAAICVAHGTFVEALGSAGVCRLAIRQTAAKDRNNIRVLRLKSEVQNAHRIAEQAGKLAEEFMYRRYANWRRFGGMLVGAMQDSVRERLFCSQLVTAAYEEAGLRLFDDVAPEQVTPGRLTRCELLDDVTDECVTHLSTDDEPEFYLDGAERGEREHTQESKDFQAVLSSRAVRKALHRLGIARPPATLLMLQRILIDTRDASLNDAIRKGLHERGYREVESKKQVEDAHCLLSATEENLARITKECPSMSDDVLWFWLTDARNTVVMLNEDLATRWEQVRGYRTILERTRLSTFGLLLALWERRALFNETAKELKVAEFQVLFAEAERRGQIVDGGG</sequence>
<evidence type="ECO:0000313" key="1">
    <source>
        <dbReference type="EMBL" id="TDG20630.1"/>
    </source>
</evidence>
<proteinExistence type="predicted"/>
<dbReference type="RefSeq" id="WP_133197706.1">
    <property type="nucleotide sequence ID" value="NZ_JBHUCW010000005.1"/>
</dbReference>
<gene>
    <name evidence="1" type="ORF">EYW47_26040</name>
</gene>
<accession>A0A4R5M4J2</accession>
<organism evidence="1 2">
    <name type="scientific">Paraburkholderia silviterrae</name>
    <dbReference type="NCBI Taxonomy" id="2528715"/>
    <lineage>
        <taxon>Bacteria</taxon>
        <taxon>Pseudomonadati</taxon>
        <taxon>Pseudomonadota</taxon>
        <taxon>Betaproteobacteria</taxon>
        <taxon>Burkholderiales</taxon>
        <taxon>Burkholderiaceae</taxon>
        <taxon>Paraburkholderia</taxon>
    </lineage>
</organism>
<dbReference type="InterPro" id="IPR038765">
    <property type="entry name" value="Papain-like_cys_pep_sf"/>
</dbReference>
<evidence type="ECO:0008006" key="3">
    <source>
        <dbReference type="Google" id="ProtNLM"/>
    </source>
</evidence>
<dbReference type="AlphaFoldDB" id="A0A4R5M4J2"/>
<dbReference type="SUPFAM" id="SSF54001">
    <property type="entry name" value="Cysteine proteinases"/>
    <property type="match status" value="1"/>
</dbReference>
<protein>
    <recommendedName>
        <fullName evidence="3">Permuted papain-like amidase YaeF/Yiix C92 family enzyme</fullName>
    </recommendedName>
</protein>
<dbReference type="OrthoDB" id="6534631at2"/>
<name>A0A4R5M4J2_9BURK</name>
<evidence type="ECO:0000313" key="2">
    <source>
        <dbReference type="Proteomes" id="UP000295722"/>
    </source>
</evidence>
<comment type="caution">
    <text evidence="1">The sequence shown here is derived from an EMBL/GenBank/DDBJ whole genome shotgun (WGS) entry which is preliminary data.</text>
</comment>
<dbReference type="Gene3D" id="3.90.1720.10">
    <property type="entry name" value="endopeptidase domain like (from Nostoc punctiforme)"/>
    <property type="match status" value="1"/>
</dbReference>